<name>A0ABR6L267_9HYPH</name>
<dbReference type="PANTHER" id="PTHR43022">
    <property type="entry name" value="PROTEIN SMF"/>
    <property type="match status" value="1"/>
</dbReference>
<feature type="domain" description="Smf/DprA SLOG" evidence="2">
    <location>
        <begin position="8"/>
        <end position="203"/>
    </location>
</feature>
<dbReference type="SUPFAM" id="SSF102405">
    <property type="entry name" value="MCP/YpsA-like"/>
    <property type="match status" value="1"/>
</dbReference>
<dbReference type="Proteomes" id="UP000539538">
    <property type="component" value="Unassembled WGS sequence"/>
</dbReference>
<accession>A0ABR6L267</accession>
<protein>
    <submittedName>
        <fullName evidence="3">DNA processing protein</fullName>
    </submittedName>
</protein>
<dbReference type="InterPro" id="IPR057666">
    <property type="entry name" value="DrpA_SLOG"/>
</dbReference>
<comment type="similarity">
    <text evidence="1">Belongs to the DprA/Smf family.</text>
</comment>
<evidence type="ECO:0000259" key="2">
    <source>
        <dbReference type="Pfam" id="PF02481"/>
    </source>
</evidence>
<dbReference type="EMBL" id="JACHOT010000003">
    <property type="protein sequence ID" value="MBB4650889.1"/>
    <property type="molecule type" value="Genomic_DNA"/>
</dbReference>
<evidence type="ECO:0000256" key="1">
    <source>
        <dbReference type="ARBA" id="ARBA00006525"/>
    </source>
</evidence>
<dbReference type="InterPro" id="IPR003488">
    <property type="entry name" value="DprA"/>
</dbReference>
<reference evidence="3 4" key="1">
    <citation type="submission" date="2020-08" db="EMBL/GenBank/DDBJ databases">
        <title>Genomic Encyclopedia of Type Strains, Phase IV (KMG-IV): sequencing the most valuable type-strain genomes for metagenomic binning, comparative biology and taxonomic classification.</title>
        <authorList>
            <person name="Goeker M."/>
        </authorList>
    </citation>
    <scope>NUCLEOTIDE SEQUENCE [LARGE SCALE GENOMIC DNA]</scope>
    <source>
        <strain evidence="3 4">DSM 7050</strain>
    </source>
</reference>
<organism evidence="3 4">
    <name type="scientific">Aminobacter niigataensis</name>
    <dbReference type="NCBI Taxonomy" id="83265"/>
    <lineage>
        <taxon>Bacteria</taxon>
        <taxon>Pseudomonadati</taxon>
        <taxon>Pseudomonadota</taxon>
        <taxon>Alphaproteobacteria</taxon>
        <taxon>Hyphomicrobiales</taxon>
        <taxon>Phyllobacteriaceae</taxon>
        <taxon>Aminobacter</taxon>
    </lineage>
</organism>
<keyword evidence="4" id="KW-1185">Reference proteome</keyword>
<proteinExistence type="inferred from homology"/>
<dbReference type="Pfam" id="PF02481">
    <property type="entry name" value="DNA_processg_A"/>
    <property type="match status" value="1"/>
</dbReference>
<dbReference type="PANTHER" id="PTHR43022:SF1">
    <property type="entry name" value="PROTEIN SMF"/>
    <property type="match status" value="1"/>
</dbReference>
<dbReference type="Gene3D" id="3.40.50.450">
    <property type="match status" value="1"/>
</dbReference>
<comment type="caution">
    <text evidence="3">The sequence shown here is derived from an EMBL/GenBank/DDBJ whole genome shotgun (WGS) entry which is preliminary data.</text>
</comment>
<evidence type="ECO:0000313" key="4">
    <source>
        <dbReference type="Proteomes" id="UP000539538"/>
    </source>
</evidence>
<dbReference type="RefSeq" id="WP_183262872.1">
    <property type="nucleotide sequence ID" value="NZ_BAAAVZ010000013.1"/>
</dbReference>
<gene>
    <name evidence="3" type="ORF">GGQ99_002652</name>
</gene>
<sequence>MIVNEYKILHPEDELYPSAFSDIFGHFDKPDIFYIGNIDLLNRPSVGFCGSRNASDKGLEVAHDCASQFADNDVVVVSGYAKGVDTQAHRGALESSGSTIVVLPEGINHFRIKRELKEAWDWQRTLVISYFAPDAAWRADRAMDRNKAIVGLSRATIVIEARETGGTFHAGITALQQGRFLVVAKYSDPNSSNIGNDKLISLGGIPLQRNKHTGRSEIKWIISDIS</sequence>
<evidence type="ECO:0000313" key="3">
    <source>
        <dbReference type="EMBL" id="MBB4650889.1"/>
    </source>
</evidence>